<name>A0A3B1D6V8_9ZZZZ</name>
<accession>A0A3B1D6V8</accession>
<evidence type="ECO:0000256" key="1">
    <source>
        <dbReference type="SAM" id="Coils"/>
    </source>
</evidence>
<gene>
    <name evidence="2" type="ORF">MNBD_NITROSPIRAE03-1120</name>
</gene>
<dbReference type="AlphaFoldDB" id="A0A3B1D6V8"/>
<protein>
    <submittedName>
        <fullName evidence="2">Uncharacterized protein</fullName>
    </submittedName>
</protein>
<proteinExistence type="predicted"/>
<reference evidence="2" key="1">
    <citation type="submission" date="2018-06" db="EMBL/GenBank/DDBJ databases">
        <authorList>
            <person name="Zhirakovskaya E."/>
        </authorList>
    </citation>
    <scope>NUCLEOTIDE SEQUENCE</scope>
</reference>
<keyword evidence="1" id="KW-0175">Coiled coil</keyword>
<feature type="coiled-coil region" evidence="1">
    <location>
        <begin position="45"/>
        <end position="83"/>
    </location>
</feature>
<sequence>MFKLIKRFICLAIIAVVAFIVIAVLKGGEPFKWVGQKSEEAGKLIQEKSNELAERADEIQKTKEKLKEQTEKVRKIKKEITDR</sequence>
<dbReference type="EMBL" id="UOGI01000117">
    <property type="protein sequence ID" value="VAX31688.1"/>
    <property type="molecule type" value="Genomic_DNA"/>
</dbReference>
<evidence type="ECO:0000313" key="2">
    <source>
        <dbReference type="EMBL" id="VAX31688.1"/>
    </source>
</evidence>
<organism evidence="2">
    <name type="scientific">hydrothermal vent metagenome</name>
    <dbReference type="NCBI Taxonomy" id="652676"/>
    <lineage>
        <taxon>unclassified sequences</taxon>
        <taxon>metagenomes</taxon>
        <taxon>ecological metagenomes</taxon>
    </lineage>
</organism>